<protein>
    <recommendedName>
        <fullName evidence="4">Hercynine oxygenase</fullName>
        <ecNumber evidence="4">1.14.99.50</ecNumber>
    </recommendedName>
    <alternativeName>
        <fullName evidence="4">Gamma-glutamyl hercynylcysteine S-oxide synthase</fullName>
    </alternativeName>
</protein>
<dbReference type="EC" id="1.14.99.50" evidence="4"/>
<evidence type="ECO:0000313" key="9">
    <source>
        <dbReference type="Proteomes" id="UP000179769"/>
    </source>
</evidence>
<reference evidence="9" key="1">
    <citation type="submission" date="2016-07" db="EMBL/GenBank/DDBJ databases">
        <title>Frankia sp. NRRL B-16219 Genome sequencing.</title>
        <authorList>
            <person name="Ghodhbane-Gtari F."/>
            <person name="Swanson E."/>
            <person name="Gueddou A."/>
            <person name="Louati M."/>
            <person name="Nouioui I."/>
            <person name="Hezbri K."/>
            <person name="Abebe-Akele F."/>
            <person name="Simpson S."/>
            <person name="Morris K."/>
            <person name="Thomas K."/>
            <person name="Gtari M."/>
            <person name="Tisa L.S."/>
        </authorList>
    </citation>
    <scope>NUCLEOTIDE SEQUENCE [LARGE SCALE GENOMIC DNA]</scope>
    <source>
        <strain evidence="9">NRRL B-16219</strain>
    </source>
</reference>
<dbReference type="UniPathway" id="UPA01014"/>
<dbReference type="EMBL" id="MAXA01000224">
    <property type="protein sequence ID" value="OHV27242.1"/>
    <property type="molecule type" value="Genomic_DNA"/>
</dbReference>
<dbReference type="InterPro" id="IPR042095">
    <property type="entry name" value="SUMF_sf"/>
</dbReference>
<dbReference type="InterPro" id="IPR024775">
    <property type="entry name" value="DinB-like"/>
</dbReference>
<dbReference type="InterPro" id="IPR032890">
    <property type="entry name" value="EgtB_Actinobacteria"/>
</dbReference>
<comment type="pathway">
    <text evidence="3 4">Amino-acid biosynthesis; ergothioneine biosynthesis.</text>
</comment>
<dbReference type="Pfam" id="PF12867">
    <property type="entry name" value="DinB_2"/>
    <property type="match status" value="1"/>
</dbReference>
<keyword evidence="4" id="KW-0479">Metal-binding</keyword>
<dbReference type="Proteomes" id="UP000179769">
    <property type="component" value="Unassembled WGS sequence"/>
</dbReference>
<feature type="binding site" evidence="4">
    <location>
        <position position="92"/>
    </location>
    <ligand>
        <name>Fe cation</name>
        <dbReference type="ChEBI" id="CHEBI:24875"/>
    </ligand>
</feature>
<dbReference type="GO" id="GO:0005506">
    <property type="term" value="F:iron ion binding"/>
    <property type="evidence" value="ECO:0007669"/>
    <property type="project" value="UniProtKB-UniRule"/>
</dbReference>
<keyword evidence="1 4" id="KW-0560">Oxidoreductase</keyword>
<feature type="binding site" evidence="4">
    <location>
        <position position="221"/>
    </location>
    <ligand>
        <name>Fe cation</name>
        <dbReference type="ChEBI" id="CHEBI:24875"/>
    </ligand>
</feature>
<gene>
    <name evidence="4" type="primary">egtB</name>
    <name evidence="8" type="ORF">BBK14_05065</name>
</gene>
<comment type="function">
    <text evidence="4">Catalyzes the oxidative sulfurization of hercynine (N-alpha,N-alpha,N-alpha-trimethyl-L-histidine) into hercynyl-gamma-L-glutamyl-L-cysteine sulfoxide, a step in the biosynthesis pathway of ergothioneine.</text>
</comment>
<evidence type="ECO:0000256" key="4">
    <source>
        <dbReference type="HAMAP-Rule" id="MF_02035"/>
    </source>
</evidence>
<feature type="compositionally biased region" description="Low complexity" evidence="5">
    <location>
        <begin position="165"/>
        <end position="184"/>
    </location>
</feature>
<feature type="domain" description="DinB-like" evidence="7">
    <location>
        <begin position="58"/>
        <end position="229"/>
    </location>
</feature>
<organism evidence="8 9">
    <name type="scientific">Parafrankia soli</name>
    <dbReference type="NCBI Taxonomy" id="2599596"/>
    <lineage>
        <taxon>Bacteria</taxon>
        <taxon>Bacillati</taxon>
        <taxon>Actinomycetota</taxon>
        <taxon>Actinomycetes</taxon>
        <taxon>Frankiales</taxon>
        <taxon>Frankiaceae</taxon>
        <taxon>Parafrankia</taxon>
    </lineage>
</organism>
<keyword evidence="9" id="KW-1185">Reference proteome</keyword>
<dbReference type="InterPro" id="IPR016187">
    <property type="entry name" value="CTDL_fold"/>
</dbReference>
<evidence type="ECO:0000256" key="3">
    <source>
        <dbReference type="ARBA" id="ARBA00037882"/>
    </source>
</evidence>
<feature type="binding site" evidence="4">
    <location>
        <position position="225"/>
    </location>
    <ligand>
        <name>Fe cation</name>
        <dbReference type="ChEBI" id="CHEBI:24875"/>
    </ligand>
</feature>
<dbReference type="InterPro" id="IPR034660">
    <property type="entry name" value="DinB/YfiT-like"/>
</dbReference>
<dbReference type="SUPFAM" id="SSF56436">
    <property type="entry name" value="C-type lectin-like"/>
    <property type="match status" value="1"/>
</dbReference>
<dbReference type="PANTHER" id="PTHR23150:SF36">
    <property type="entry name" value="HERCYNINE OXYGENASE"/>
    <property type="match status" value="1"/>
</dbReference>
<feature type="binding site" evidence="4">
    <location>
        <begin position="126"/>
        <end position="129"/>
    </location>
    <ligand>
        <name>gamma-L-glutamyl-L-cysteine</name>
        <dbReference type="ChEBI" id="CHEBI:58173"/>
    </ligand>
</feature>
<comment type="catalytic activity">
    <reaction evidence="4">
        <text>gamma-L-glutamyl-L-cysteine + hercynine + O2 = gamma-L-glutamyl-hercynylcysteine S-oxide + H2O</text>
        <dbReference type="Rhea" id="RHEA:42672"/>
        <dbReference type="ChEBI" id="CHEBI:15377"/>
        <dbReference type="ChEBI" id="CHEBI:15379"/>
        <dbReference type="ChEBI" id="CHEBI:15781"/>
        <dbReference type="ChEBI" id="CHEBI:58173"/>
        <dbReference type="ChEBI" id="CHEBI:82703"/>
        <dbReference type="EC" id="1.14.99.50"/>
    </reaction>
</comment>
<dbReference type="InterPro" id="IPR051043">
    <property type="entry name" value="Sulfatase_Mod_Factor_Kinase"/>
</dbReference>
<dbReference type="RefSeq" id="WP_071064988.1">
    <property type="nucleotide sequence ID" value="NZ_MAXA01000224.1"/>
</dbReference>
<sequence>MRSSPLTGDPTTTRGPAAAAAATAAAATGRAGAPDPAAPAGPTAAPALDAEALAAGLAAARDRSLAYTDLTEDDLLRQHSPLMSPLVWDLAHIGNYEEIWLLRALTGAAELRPGLDDVYDAFRHSRASRTALPLLGPDEARAYLRDVRGRAMDVLTGLDPDLLHAPETAGEAAGPEAGNGNGAESRNGAANGDGERDGGAAVHRRARLLSGSFVYGMVIQHEHQHDETMLATLQLRAGPPVLADPRPAPPSPAGPVDEAAEVLVPAGEFTMGTSTEPWAYDNERPAHRVFLPAFRLGRYPVTNRAHLAFIADGGYADERLWSAEGWAWRCQEGLTAPLFWSRDGDVWTRRRFGRVEPVPLDEPVQHVCWYEAEAHARWAGRRLPTEAEWEKACAHDPVTGRSRRYPWGDTDPTPELANLGHRTARPAPVGGRPAGASPYGAEQMIGDVWEWTGGGFTPYPGFASFPYREYSEVFYPRDAAPARFRVLRGGSWATDPSAVRSTFRNWDFPIRRQIFAGFRLARDADTP</sequence>
<name>A0A1S1Q2A1_9ACTN</name>
<evidence type="ECO:0000256" key="5">
    <source>
        <dbReference type="SAM" id="MobiDB-lite"/>
    </source>
</evidence>
<dbReference type="InterPro" id="IPR005532">
    <property type="entry name" value="SUMF_dom"/>
</dbReference>
<evidence type="ECO:0000256" key="1">
    <source>
        <dbReference type="ARBA" id="ARBA00023002"/>
    </source>
</evidence>
<evidence type="ECO:0000256" key="2">
    <source>
        <dbReference type="ARBA" id="ARBA00023004"/>
    </source>
</evidence>
<feature type="compositionally biased region" description="Low complexity" evidence="5">
    <location>
        <begin position="7"/>
        <end position="44"/>
    </location>
</feature>
<dbReference type="GO" id="GO:0044875">
    <property type="term" value="F:gamma-glutamyl hercynylcysteine sulfoxide synthase activity"/>
    <property type="evidence" value="ECO:0007669"/>
    <property type="project" value="UniProtKB-EC"/>
</dbReference>
<feature type="binding site" evidence="4">
    <location>
        <position position="511"/>
    </location>
    <ligand>
        <name>gamma-L-glutamyl-L-cysteine</name>
        <dbReference type="ChEBI" id="CHEBI:58173"/>
    </ligand>
</feature>
<dbReference type="PANTHER" id="PTHR23150">
    <property type="entry name" value="SULFATASE MODIFYING FACTOR 1, 2"/>
    <property type="match status" value="1"/>
</dbReference>
<dbReference type="SUPFAM" id="SSF109854">
    <property type="entry name" value="DinB/YfiT-like putative metalloenzymes"/>
    <property type="match status" value="1"/>
</dbReference>
<comment type="caution">
    <text evidence="8">The sequence shown here is derived from an EMBL/GenBank/DDBJ whole genome shotgun (WGS) entry which is preliminary data.</text>
</comment>
<proteinExistence type="inferred from homology"/>
<evidence type="ECO:0000313" key="8">
    <source>
        <dbReference type="EMBL" id="OHV27242.1"/>
    </source>
</evidence>
<dbReference type="AlphaFoldDB" id="A0A1S1Q2A1"/>
<keyword evidence="4" id="KW-0503">Monooxygenase</keyword>
<keyword evidence="2 4" id="KW-0408">Iron</keyword>
<evidence type="ECO:0000259" key="7">
    <source>
        <dbReference type="Pfam" id="PF12867"/>
    </source>
</evidence>
<dbReference type="Gene3D" id="1.20.120.450">
    <property type="entry name" value="dinb family like domain"/>
    <property type="match status" value="1"/>
</dbReference>
<dbReference type="HAMAP" id="MF_02035">
    <property type="entry name" value="EgtB"/>
    <property type="match status" value="1"/>
</dbReference>
<dbReference type="Gene3D" id="3.90.1580.10">
    <property type="entry name" value="paralog of FGE (formylglycine-generating enzyme)"/>
    <property type="match status" value="1"/>
</dbReference>
<feature type="region of interest" description="Disordered" evidence="5">
    <location>
        <begin position="402"/>
        <end position="432"/>
    </location>
</feature>
<feature type="domain" description="Sulfatase-modifying factor enzyme-like" evidence="6">
    <location>
        <begin position="259"/>
        <end position="522"/>
    </location>
</feature>
<comment type="cofactor">
    <cofactor evidence="4">
        <name>Fe(2+)</name>
        <dbReference type="ChEBI" id="CHEBI:29033"/>
    </cofactor>
</comment>
<dbReference type="Pfam" id="PF03781">
    <property type="entry name" value="FGE-sulfatase"/>
    <property type="match status" value="1"/>
</dbReference>
<feature type="binding site" evidence="4">
    <location>
        <position position="507"/>
    </location>
    <ligand>
        <name>gamma-L-glutamyl-L-cysteine</name>
        <dbReference type="ChEBI" id="CHEBI:58173"/>
    </ligand>
</feature>
<feature type="region of interest" description="Disordered" evidence="5">
    <location>
        <begin position="1"/>
        <end position="44"/>
    </location>
</feature>
<comment type="similarity">
    <text evidence="4">Belongs to the EgtB family.</text>
</comment>
<feature type="region of interest" description="Disordered" evidence="5">
    <location>
        <begin position="162"/>
        <end position="200"/>
    </location>
</feature>
<accession>A0A1S1Q2A1</accession>
<evidence type="ECO:0000259" key="6">
    <source>
        <dbReference type="Pfam" id="PF03781"/>
    </source>
</evidence>